<evidence type="ECO:0000313" key="2">
    <source>
        <dbReference type="EMBL" id="CAL4151214.1"/>
    </source>
</evidence>
<feature type="compositionally biased region" description="Polar residues" evidence="1">
    <location>
        <begin position="11"/>
        <end position="30"/>
    </location>
</feature>
<reference evidence="2 3" key="1">
    <citation type="submission" date="2024-05" db="EMBL/GenBank/DDBJ databases">
        <authorList>
            <person name="Wallberg A."/>
        </authorList>
    </citation>
    <scope>NUCLEOTIDE SEQUENCE [LARGE SCALE GENOMIC DNA]</scope>
</reference>
<accession>A0AAV2RXT8</accession>
<feature type="compositionally biased region" description="Basic and acidic residues" evidence="1">
    <location>
        <begin position="51"/>
        <end position="95"/>
    </location>
</feature>
<sequence>MAKVMKKLNPFNRSGSKNKAPLTTSAGQECTETKEDDPIGRRRLSISRSGRYKESTKRRSALYHDDAADKENMRTDNILNEKDKKNLENRNKKEASNTNKNNNNNINNSNINNNHHYNSLRRSSSLSNYDTIGSLDGHAVAEEIESLAKTLTMENARTVTDL</sequence>
<feature type="compositionally biased region" description="Basic and acidic residues" evidence="1">
    <location>
        <begin position="31"/>
        <end position="40"/>
    </location>
</feature>
<dbReference type="AlphaFoldDB" id="A0AAV2RXT8"/>
<proteinExistence type="predicted"/>
<keyword evidence="3" id="KW-1185">Reference proteome</keyword>
<evidence type="ECO:0000313" key="3">
    <source>
        <dbReference type="Proteomes" id="UP001497623"/>
    </source>
</evidence>
<organism evidence="2 3">
    <name type="scientific">Meganyctiphanes norvegica</name>
    <name type="common">Northern krill</name>
    <name type="synonym">Thysanopoda norvegica</name>
    <dbReference type="NCBI Taxonomy" id="48144"/>
    <lineage>
        <taxon>Eukaryota</taxon>
        <taxon>Metazoa</taxon>
        <taxon>Ecdysozoa</taxon>
        <taxon>Arthropoda</taxon>
        <taxon>Crustacea</taxon>
        <taxon>Multicrustacea</taxon>
        <taxon>Malacostraca</taxon>
        <taxon>Eumalacostraca</taxon>
        <taxon>Eucarida</taxon>
        <taxon>Euphausiacea</taxon>
        <taxon>Euphausiidae</taxon>
        <taxon>Meganyctiphanes</taxon>
    </lineage>
</organism>
<gene>
    <name evidence="2" type="ORF">MNOR_LOCUS30741</name>
</gene>
<feature type="region of interest" description="Disordered" evidence="1">
    <location>
        <begin position="1"/>
        <end position="119"/>
    </location>
</feature>
<dbReference type="Proteomes" id="UP001497623">
    <property type="component" value="Unassembled WGS sequence"/>
</dbReference>
<name>A0AAV2RXT8_MEGNR</name>
<protein>
    <submittedName>
        <fullName evidence="2">Uncharacterized protein</fullName>
    </submittedName>
</protein>
<evidence type="ECO:0000256" key="1">
    <source>
        <dbReference type="SAM" id="MobiDB-lite"/>
    </source>
</evidence>
<comment type="caution">
    <text evidence="2">The sequence shown here is derived from an EMBL/GenBank/DDBJ whole genome shotgun (WGS) entry which is preliminary data.</text>
</comment>
<feature type="compositionally biased region" description="Low complexity" evidence="1">
    <location>
        <begin position="96"/>
        <end position="119"/>
    </location>
</feature>
<dbReference type="EMBL" id="CAXKWB010038209">
    <property type="protein sequence ID" value="CAL4151214.1"/>
    <property type="molecule type" value="Genomic_DNA"/>
</dbReference>